<sequence>MTEPLVKFEMDADVAILTLNDPASRNAISADMGEQLHAALKTASGSAKVIVLCGHEKAFCSGGNFSSDLVKNAGEIDAGKPLEDILNPLFLTIRNLPVPLVTAVRGAAAGIGVSLALVGDIIVAGESAFFFLPFRHVGLVPDGGAPWLISRAVGRVRALEMILLAERISASNAYDWGLITRCVPDDAVKDRAMELARNIASGPTNAIALARKAVWAAQSSDFETELMLERNLQREAGDHPNFVEGVKAFREKRPPVFV</sequence>
<name>A0A367WKE2_9PROT</name>
<comment type="similarity">
    <text evidence="1">Belongs to the enoyl-CoA hydratase/isomerase family.</text>
</comment>
<dbReference type="RefSeq" id="WP_114090635.1">
    <property type="nucleotide sequence ID" value="NZ_JPWH01000036.1"/>
</dbReference>
<dbReference type="Proteomes" id="UP000252517">
    <property type="component" value="Unassembled WGS sequence"/>
</dbReference>
<keyword evidence="2" id="KW-0456">Lyase</keyword>
<dbReference type="CDD" id="cd06558">
    <property type="entry name" value="crotonase-like"/>
    <property type="match status" value="1"/>
</dbReference>
<dbReference type="PANTHER" id="PTHR43459">
    <property type="entry name" value="ENOYL-COA HYDRATASE"/>
    <property type="match status" value="1"/>
</dbReference>
<dbReference type="OrthoDB" id="9781757at2"/>
<organism evidence="2 3">
    <name type="scientific">Thalassospira profundimaris</name>
    <dbReference type="NCBI Taxonomy" id="502049"/>
    <lineage>
        <taxon>Bacteria</taxon>
        <taxon>Pseudomonadati</taxon>
        <taxon>Pseudomonadota</taxon>
        <taxon>Alphaproteobacteria</taxon>
        <taxon>Rhodospirillales</taxon>
        <taxon>Thalassospiraceae</taxon>
        <taxon>Thalassospira</taxon>
    </lineage>
</organism>
<dbReference type="InterPro" id="IPR014748">
    <property type="entry name" value="Enoyl-CoA_hydra_C"/>
</dbReference>
<evidence type="ECO:0000313" key="2">
    <source>
        <dbReference type="EMBL" id="RCK41010.1"/>
    </source>
</evidence>
<dbReference type="SUPFAM" id="SSF52096">
    <property type="entry name" value="ClpP/crotonase"/>
    <property type="match status" value="1"/>
</dbReference>
<accession>A0A367WKE2</accession>
<evidence type="ECO:0000313" key="3">
    <source>
        <dbReference type="Proteomes" id="UP000252517"/>
    </source>
</evidence>
<proteinExistence type="inferred from homology"/>
<dbReference type="Pfam" id="PF00378">
    <property type="entry name" value="ECH_1"/>
    <property type="match status" value="1"/>
</dbReference>
<reference evidence="2 3" key="1">
    <citation type="submission" date="2014-07" db="EMBL/GenBank/DDBJ databases">
        <title>Draft genome sequence of Thalassospira profundimaris S25-3-2.</title>
        <authorList>
            <person name="Lai Q."/>
            <person name="Shao Z."/>
        </authorList>
    </citation>
    <scope>NUCLEOTIDE SEQUENCE [LARGE SCALE GENOMIC DNA]</scope>
    <source>
        <strain evidence="2 3">S25-3-2</strain>
    </source>
</reference>
<dbReference type="Gene3D" id="1.10.12.10">
    <property type="entry name" value="Lyase 2-enoyl-coa Hydratase, Chain A, domain 2"/>
    <property type="match status" value="1"/>
</dbReference>
<dbReference type="EMBL" id="JPWH01000036">
    <property type="protein sequence ID" value="RCK41010.1"/>
    <property type="molecule type" value="Genomic_DNA"/>
</dbReference>
<protein>
    <submittedName>
        <fullName evidence="2">Enoyl-CoA hydratase</fullName>
        <ecNumber evidence="2">4.2.1.17</ecNumber>
    </submittedName>
</protein>
<dbReference type="Gene3D" id="3.90.226.10">
    <property type="entry name" value="2-enoyl-CoA Hydratase, Chain A, domain 1"/>
    <property type="match status" value="1"/>
</dbReference>
<dbReference type="EC" id="4.2.1.17" evidence="2"/>
<comment type="caution">
    <text evidence="2">The sequence shown here is derived from an EMBL/GenBank/DDBJ whole genome shotgun (WGS) entry which is preliminary data.</text>
</comment>
<dbReference type="AlphaFoldDB" id="A0A367WKE2"/>
<dbReference type="InterPro" id="IPR029045">
    <property type="entry name" value="ClpP/crotonase-like_dom_sf"/>
</dbReference>
<dbReference type="PANTHER" id="PTHR43459:SF1">
    <property type="entry name" value="EG:BACN32G11.4 PROTEIN"/>
    <property type="match status" value="1"/>
</dbReference>
<gene>
    <name evidence="2" type="ORF">TH25_24105</name>
</gene>
<dbReference type="InterPro" id="IPR001753">
    <property type="entry name" value="Enoyl-CoA_hydra/iso"/>
</dbReference>
<evidence type="ECO:0000256" key="1">
    <source>
        <dbReference type="ARBA" id="ARBA00005254"/>
    </source>
</evidence>
<dbReference type="GO" id="GO:0004300">
    <property type="term" value="F:enoyl-CoA hydratase activity"/>
    <property type="evidence" value="ECO:0007669"/>
    <property type="project" value="UniProtKB-EC"/>
</dbReference>